<feature type="domain" description="Histidine kinase" evidence="16">
    <location>
        <begin position="324"/>
        <end position="545"/>
    </location>
</feature>
<dbReference type="CDD" id="cd17546">
    <property type="entry name" value="REC_hyHK_CKI1_RcsC-like"/>
    <property type="match status" value="1"/>
</dbReference>
<dbReference type="SMART" id="SM00448">
    <property type="entry name" value="REC"/>
    <property type="match status" value="2"/>
</dbReference>
<keyword evidence="13 15" id="KW-0472">Membrane</keyword>
<keyword evidence="11 15" id="KW-1133">Transmembrane helix</keyword>
<dbReference type="PRINTS" id="PR00344">
    <property type="entry name" value="BCTRLSENSOR"/>
</dbReference>
<dbReference type="InterPro" id="IPR036097">
    <property type="entry name" value="HisK_dim/P_sf"/>
</dbReference>
<dbReference type="Gene3D" id="3.30.450.20">
    <property type="entry name" value="PAS domain"/>
    <property type="match status" value="1"/>
</dbReference>
<dbReference type="Proteomes" id="UP001596108">
    <property type="component" value="Unassembled WGS sequence"/>
</dbReference>
<dbReference type="InterPro" id="IPR001789">
    <property type="entry name" value="Sig_transdc_resp-reg_receiver"/>
</dbReference>
<evidence type="ECO:0000256" key="2">
    <source>
        <dbReference type="ARBA" id="ARBA00004651"/>
    </source>
</evidence>
<keyword evidence="7 15" id="KW-0812">Transmembrane</keyword>
<dbReference type="InterPro" id="IPR003594">
    <property type="entry name" value="HATPase_dom"/>
</dbReference>
<evidence type="ECO:0000256" key="14">
    <source>
        <dbReference type="PROSITE-ProRule" id="PRU00169"/>
    </source>
</evidence>
<keyword evidence="6" id="KW-0808">Transferase</keyword>
<comment type="caution">
    <text evidence="18">The sequence shown here is derived from an EMBL/GenBank/DDBJ whole genome shotgun (WGS) entry which is preliminary data.</text>
</comment>
<dbReference type="CDD" id="cd16922">
    <property type="entry name" value="HATPase_EvgS-ArcB-TorS-like"/>
    <property type="match status" value="1"/>
</dbReference>
<dbReference type="EMBL" id="JBHSNC010000048">
    <property type="protein sequence ID" value="MFC5530922.1"/>
    <property type="molecule type" value="Genomic_DNA"/>
</dbReference>
<gene>
    <name evidence="18" type="ORF">ACFPQ4_15945</name>
</gene>
<dbReference type="InterPro" id="IPR003661">
    <property type="entry name" value="HisK_dim/P_dom"/>
</dbReference>
<dbReference type="Pfam" id="PF00512">
    <property type="entry name" value="HisKA"/>
    <property type="match status" value="1"/>
</dbReference>
<evidence type="ECO:0000259" key="16">
    <source>
        <dbReference type="PROSITE" id="PS50109"/>
    </source>
</evidence>
<dbReference type="SUPFAM" id="SSF55874">
    <property type="entry name" value="ATPase domain of HSP90 chaperone/DNA topoisomerase II/histidine kinase"/>
    <property type="match status" value="1"/>
</dbReference>
<dbReference type="PANTHER" id="PTHR45339:SF1">
    <property type="entry name" value="HYBRID SIGNAL TRANSDUCTION HISTIDINE KINASE J"/>
    <property type="match status" value="1"/>
</dbReference>
<dbReference type="RefSeq" id="WP_378112865.1">
    <property type="nucleotide sequence ID" value="NZ_JBHSNC010000048.1"/>
</dbReference>
<dbReference type="SMART" id="SM00387">
    <property type="entry name" value="HATPase_c"/>
    <property type="match status" value="1"/>
</dbReference>
<dbReference type="SUPFAM" id="SSF52172">
    <property type="entry name" value="CheY-like"/>
    <property type="match status" value="2"/>
</dbReference>
<keyword evidence="5 14" id="KW-0597">Phosphoprotein</keyword>
<name>A0ABW0R539_9BACL</name>
<evidence type="ECO:0000256" key="7">
    <source>
        <dbReference type="ARBA" id="ARBA00022692"/>
    </source>
</evidence>
<dbReference type="SMART" id="SM00388">
    <property type="entry name" value="HisKA"/>
    <property type="match status" value="1"/>
</dbReference>
<evidence type="ECO:0000256" key="11">
    <source>
        <dbReference type="ARBA" id="ARBA00022989"/>
    </source>
</evidence>
<dbReference type="InterPro" id="IPR036890">
    <property type="entry name" value="HATPase_C_sf"/>
</dbReference>
<evidence type="ECO:0000256" key="12">
    <source>
        <dbReference type="ARBA" id="ARBA00023012"/>
    </source>
</evidence>
<keyword evidence="9" id="KW-0418">Kinase</keyword>
<feature type="transmembrane region" description="Helical" evidence="15">
    <location>
        <begin position="36"/>
        <end position="54"/>
    </location>
</feature>
<dbReference type="CDD" id="cd00082">
    <property type="entry name" value="HisKA"/>
    <property type="match status" value="1"/>
</dbReference>
<feature type="transmembrane region" description="Helical" evidence="15">
    <location>
        <begin position="156"/>
        <end position="178"/>
    </location>
</feature>
<evidence type="ECO:0000256" key="9">
    <source>
        <dbReference type="ARBA" id="ARBA00022777"/>
    </source>
</evidence>
<evidence type="ECO:0000256" key="15">
    <source>
        <dbReference type="SAM" id="Phobius"/>
    </source>
</evidence>
<evidence type="ECO:0000256" key="8">
    <source>
        <dbReference type="ARBA" id="ARBA00022741"/>
    </source>
</evidence>
<feature type="domain" description="Response regulatory" evidence="17">
    <location>
        <begin position="698"/>
        <end position="814"/>
    </location>
</feature>
<comment type="catalytic activity">
    <reaction evidence="1">
        <text>ATP + protein L-histidine = ADP + protein N-phospho-L-histidine.</text>
        <dbReference type="EC" id="2.7.13.3"/>
    </reaction>
</comment>
<dbReference type="Gene3D" id="1.10.287.130">
    <property type="match status" value="1"/>
</dbReference>
<dbReference type="CDD" id="cd00156">
    <property type="entry name" value="REC"/>
    <property type="match status" value="1"/>
</dbReference>
<dbReference type="EC" id="2.7.13.3" evidence="3"/>
<dbReference type="Pfam" id="PF00072">
    <property type="entry name" value="Response_reg"/>
    <property type="match status" value="1"/>
</dbReference>
<feature type="modified residue" description="4-aspartylphosphate" evidence="14">
    <location>
        <position position="607"/>
    </location>
</feature>
<dbReference type="InterPro" id="IPR005467">
    <property type="entry name" value="His_kinase_dom"/>
</dbReference>
<dbReference type="Gene3D" id="3.40.50.2300">
    <property type="match status" value="2"/>
</dbReference>
<evidence type="ECO:0000256" key="3">
    <source>
        <dbReference type="ARBA" id="ARBA00012438"/>
    </source>
</evidence>
<evidence type="ECO:0000256" key="4">
    <source>
        <dbReference type="ARBA" id="ARBA00022475"/>
    </source>
</evidence>
<evidence type="ECO:0000256" key="6">
    <source>
        <dbReference type="ARBA" id="ARBA00022679"/>
    </source>
</evidence>
<feature type="modified residue" description="4-aspartylphosphate" evidence="14">
    <location>
        <position position="747"/>
    </location>
</feature>
<dbReference type="Pfam" id="PF02518">
    <property type="entry name" value="HATPase_c"/>
    <property type="match status" value="1"/>
</dbReference>
<accession>A0ABW0R539</accession>
<feature type="transmembrane region" description="Helical" evidence="15">
    <location>
        <begin position="6"/>
        <end position="24"/>
    </location>
</feature>
<dbReference type="Gene3D" id="3.30.565.10">
    <property type="entry name" value="Histidine kinase-like ATPase, C-terminal domain"/>
    <property type="match status" value="1"/>
</dbReference>
<dbReference type="PANTHER" id="PTHR45339">
    <property type="entry name" value="HYBRID SIGNAL TRANSDUCTION HISTIDINE KINASE J"/>
    <property type="match status" value="1"/>
</dbReference>
<evidence type="ECO:0000256" key="10">
    <source>
        <dbReference type="ARBA" id="ARBA00022840"/>
    </source>
</evidence>
<dbReference type="InterPro" id="IPR004358">
    <property type="entry name" value="Sig_transdc_His_kin-like_C"/>
</dbReference>
<dbReference type="InterPro" id="IPR011006">
    <property type="entry name" value="CheY-like_superfamily"/>
</dbReference>
<keyword evidence="19" id="KW-1185">Reference proteome</keyword>
<dbReference type="Pfam" id="PF07694">
    <property type="entry name" value="5TM-5TMR_LYT"/>
    <property type="match status" value="1"/>
</dbReference>
<evidence type="ECO:0000313" key="18">
    <source>
        <dbReference type="EMBL" id="MFC5530922.1"/>
    </source>
</evidence>
<keyword evidence="12" id="KW-0902">Two-component regulatory system</keyword>
<feature type="transmembrane region" description="Helical" evidence="15">
    <location>
        <begin position="103"/>
        <end position="123"/>
    </location>
</feature>
<keyword evidence="8" id="KW-0547">Nucleotide-binding</keyword>
<keyword evidence="10" id="KW-0067">ATP-binding</keyword>
<evidence type="ECO:0000313" key="19">
    <source>
        <dbReference type="Proteomes" id="UP001596108"/>
    </source>
</evidence>
<feature type="domain" description="Response regulatory" evidence="17">
    <location>
        <begin position="563"/>
        <end position="674"/>
    </location>
</feature>
<sequence length="818" mass="92285">MLKDLIVNIAFITVFTFFFSHLFIKNRLVLDWKQKIVLGIVQGVFGTVLIYYGMRYSSTIIIDLRYIPVSVAASFGGFGAAGIAGAIMIVCRLCILPWSEASWSALVMLVLYVCGSVVIIRWIKYYWYRWIGFMVWLVAIMMSVGFFVLNMPLHILGIICAFNCLGGLIAAYLLSYLIRSEQLEQQIRSMQKGLQRLLRSQPGFTATVVRTDPGTYLYTLAEGQLLSEKGWKPEDFEGKTLDEITVLSITEQEYVRACFDRVFQGEMVTYEPGIKESGILITMQPVYEKGEVGEIIISGMDLTDRKQKEEADEANKAKSRFLARMSHEIRTPINAIIGLNYLLQQTTLHETQQDYVSKSIMSAKNLLHIVNDILDFSKIEAEKVELEKIDFDLYQVINEISNIISLKAFEKNLKLRCHIHHAVPNRLRGDPFRLNQILLNFTNNAVKFTENGEVSISVGLESIGEHGVRLRFSVRDTGIGMTEAQQSNLLQEFTQADMSTTRKYGGTGLGLVISKNLIELMGGELHIESEIGRGSCFTFTAEFDGSGKTSSGKEKESPRQNLRVLLLCDDDEMKLVLNNQLEKFASAVVIADSQNADHEGYDLVIIDWKLKTANVIQLADRMRRASLSSKRPIILISAYYDRQLQHPEYLTAFDKVLQYPLSQSSLYRELNALLLPESKGGEQEYKQADNFDLLQRAVVLLVEDNEINQLVASEVLKDAGMIVEVADNGEEAVKLASLKRYDAILMDLQMPVMDGVEATKRIRRMDHASHTPIIAMTADAMKGVHEQVIEAGMDAYITKPFDRIQLFGVLQRLIQKAI</sequence>
<dbReference type="SUPFAM" id="SSF47384">
    <property type="entry name" value="Homodimeric domain of signal transducing histidine kinase"/>
    <property type="match status" value="1"/>
</dbReference>
<keyword evidence="4" id="KW-1003">Cell membrane</keyword>
<comment type="subcellular location">
    <subcellularLocation>
        <location evidence="2">Cell membrane</location>
        <topology evidence="2">Multi-pass membrane protein</topology>
    </subcellularLocation>
</comment>
<feature type="transmembrane region" description="Helical" evidence="15">
    <location>
        <begin position="66"/>
        <end position="91"/>
    </location>
</feature>
<feature type="transmembrane region" description="Helical" evidence="15">
    <location>
        <begin position="129"/>
        <end position="149"/>
    </location>
</feature>
<evidence type="ECO:0000256" key="1">
    <source>
        <dbReference type="ARBA" id="ARBA00000085"/>
    </source>
</evidence>
<dbReference type="InterPro" id="IPR011620">
    <property type="entry name" value="Sig_transdc_His_kinase_LytS_TM"/>
</dbReference>
<dbReference type="PROSITE" id="PS50110">
    <property type="entry name" value="RESPONSE_REGULATORY"/>
    <property type="match status" value="2"/>
</dbReference>
<evidence type="ECO:0000259" key="17">
    <source>
        <dbReference type="PROSITE" id="PS50110"/>
    </source>
</evidence>
<evidence type="ECO:0000256" key="13">
    <source>
        <dbReference type="ARBA" id="ARBA00023136"/>
    </source>
</evidence>
<evidence type="ECO:0000256" key="5">
    <source>
        <dbReference type="ARBA" id="ARBA00022553"/>
    </source>
</evidence>
<organism evidence="18 19">
    <name type="scientific">Cohnella yongneupensis</name>
    <dbReference type="NCBI Taxonomy" id="425006"/>
    <lineage>
        <taxon>Bacteria</taxon>
        <taxon>Bacillati</taxon>
        <taxon>Bacillota</taxon>
        <taxon>Bacilli</taxon>
        <taxon>Bacillales</taxon>
        <taxon>Paenibacillaceae</taxon>
        <taxon>Cohnella</taxon>
    </lineage>
</organism>
<protein>
    <recommendedName>
        <fullName evidence="3">histidine kinase</fullName>
        <ecNumber evidence="3">2.7.13.3</ecNumber>
    </recommendedName>
</protein>
<dbReference type="PROSITE" id="PS50109">
    <property type="entry name" value="HIS_KIN"/>
    <property type="match status" value="1"/>
</dbReference>
<proteinExistence type="predicted"/>
<reference evidence="19" key="1">
    <citation type="journal article" date="2019" name="Int. J. Syst. Evol. Microbiol.">
        <title>The Global Catalogue of Microorganisms (GCM) 10K type strain sequencing project: providing services to taxonomists for standard genome sequencing and annotation.</title>
        <authorList>
            <consortium name="The Broad Institute Genomics Platform"/>
            <consortium name="The Broad Institute Genome Sequencing Center for Infectious Disease"/>
            <person name="Wu L."/>
            <person name="Ma J."/>
        </authorList>
    </citation>
    <scope>NUCLEOTIDE SEQUENCE [LARGE SCALE GENOMIC DNA]</scope>
    <source>
        <strain evidence="19">CGMCC 1.18578</strain>
    </source>
</reference>